<evidence type="ECO:0000256" key="10">
    <source>
        <dbReference type="PROSITE-ProRule" id="PRU10141"/>
    </source>
</evidence>
<evidence type="ECO:0000256" key="8">
    <source>
        <dbReference type="ARBA" id="ARBA00022786"/>
    </source>
</evidence>
<feature type="coiled-coil region" evidence="11">
    <location>
        <begin position="393"/>
        <end position="482"/>
    </location>
</feature>
<keyword evidence="5" id="KW-0808">Transferase</keyword>
<sequence length="901" mass="102185">MAKPSSSNSLRQPCSPPNSHSVIEEEPPMGSVEGEEEERKLYVAVPEKLKEGIELVLWVLRNTSTDKKIVILHVHRPPKLLPMMGAMVPVSKLGEEHVRIYRQQEKMMVEKSLDEYLVMCSKSMFRAEKLVVENDDVGLAIVELVASHRIKMLVMGAAADRHFSRKMTSPKSKIAITVQQNAHSLCKIWFVCKGQLICTRDEATNEYSSLSSSDQLRSKSLPQMQHEHFNQVTSPMPRSASENAVPFRRRPPMLKFSLPSLFRTPAAKSETSTDGTMSSRSSLTSSDSNWLWPTDDFNSSNRTVSRHKEDDGDSSSGMVTSQQDFHNLQLSSTFHELEGGDFLRDVYDRLEKVQTEAENFKHEAYRETIRRQKAERNAIEVAWKAKASESQHAKELKQKIELQKMLEDEIKENERLKNDRDKMFRGLQEARAREAEMVSCAAENKLLLEEFEDKLSEAKDSLEKLRAECEELKQARDIAIHEAQNLHQMTGKSSSGDQQQVKFSVFSYSELQEATKNFDHSLKIGEGGYGSVYKGFLRHTTVAIKLLNSKGMQGQAEFRQEVEVLSNVRHPHLVALIGTCPEAWALIYEYLPHGSLDDRLACKDKTDPLPWDVRIRIAAEICSALIFLQSNKPHGIVHGDLKPANILLDANFVSKLGDFGISRLLAQFNSTHTPCWNTNPKGTFVYMDPDFISSGDITLAADIYSFGIILLRLLTGKPVLGIISQVQEAVSNEKLHSILDRSAGKWPYIQAKQLVQLALKCCNVMRKNRPSLDGEVWKVLDIMVKVNERGKLRPLSSSSVSQNSTSIPSYFICPISQVRAKLFNDKKGLPLFYDLYLKLQEVMRDPHIAEDGFTYEAEVINKWFESGHNMSPMTNRQFQHHNLIPNHSLRSSIQEWLQKNA</sequence>
<dbReference type="GO" id="GO:0016567">
    <property type="term" value="P:protein ubiquitination"/>
    <property type="evidence" value="ECO:0007669"/>
    <property type="project" value="UniProtKB-UniPathway"/>
</dbReference>
<evidence type="ECO:0000256" key="4">
    <source>
        <dbReference type="ARBA" id="ARBA00022527"/>
    </source>
</evidence>
<feature type="region of interest" description="Disordered" evidence="12">
    <location>
        <begin position="229"/>
        <end position="248"/>
    </location>
</feature>
<proteinExistence type="predicted"/>
<dbReference type="CDD" id="cd01989">
    <property type="entry name" value="USP_STK_Ubox_N"/>
    <property type="match status" value="1"/>
</dbReference>
<evidence type="ECO:0000256" key="9">
    <source>
        <dbReference type="ARBA" id="ARBA00022840"/>
    </source>
</evidence>
<name>A0A2I0WS25_9ASPA</name>
<dbReference type="InterPro" id="IPR008271">
    <property type="entry name" value="Ser/Thr_kinase_AS"/>
</dbReference>
<dbReference type="InterPro" id="IPR051348">
    <property type="entry name" value="U-box_ubiquitin_ligases"/>
</dbReference>
<keyword evidence="11" id="KW-0175">Coiled coil</keyword>
<dbReference type="CDD" id="cd16655">
    <property type="entry name" value="RING-Ubox_WDSUB1-like"/>
    <property type="match status" value="1"/>
</dbReference>
<dbReference type="GO" id="GO:0061630">
    <property type="term" value="F:ubiquitin protein ligase activity"/>
    <property type="evidence" value="ECO:0007669"/>
    <property type="project" value="UniProtKB-EC"/>
</dbReference>
<dbReference type="InterPro" id="IPR014729">
    <property type="entry name" value="Rossmann-like_a/b/a_fold"/>
</dbReference>
<dbReference type="PROSITE" id="PS51698">
    <property type="entry name" value="U_BOX"/>
    <property type="match status" value="1"/>
</dbReference>
<comment type="catalytic activity">
    <reaction evidence="1">
        <text>S-ubiquitinyl-[E2 ubiquitin-conjugating enzyme]-L-cysteine + [acceptor protein]-L-lysine = [E2 ubiquitin-conjugating enzyme]-L-cysteine + N(6)-ubiquitinyl-[acceptor protein]-L-lysine.</text>
        <dbReference type="EC" id="2.3.2.27"/>
    </reaction>
</comment>
<evidence type="ECO:0000313" key="16">
    <source>
        <dbReference type="Proteomes" id="UP000233837"/>
    </source>
</evidence>
<evidence type="ECO:0000256" key="2">
    <source>
        <dbReference type="ARBA" id="ARBA00004906"/>
    </source>
</evidence>
<protein>
    <recommendedName>
        <fullName evidence="3">RING-type E3 ubiquitin transferase</fullName>
        <ecNumber evidence="3">2.3.2.27</ecNumber>
    </recommendedName>
</protein>
<keyword evidence="4" id="KW-0723">Serine/threonine-protein kinase</keyword>
<dbReference type="Gene3D" id="3.40.50.620">
    <property type="entry name" value="HUPs"/>
    <property type="match status" value="1"/>
</dbReference>
<keyword evidence="8" id="KW-0833">Ubl conjugation pathway</keyword>
<dbReference type="Gene3D" id="1.10.510.10">
    <property type="entry name" value="Transferase(Phosphotransferase) domain 1"/>
    <property type="match status" value="1"/>
</dbReference>
<dbReference type="SUPFAM" id="SSF56112">
    <property type="entry name" value="Protein kinase-like (PK-like)"/>
    <property type="match status" value="1"/>
</dbReference>
<evidence type="ECO:0000256" key="6">
    <source>
        <dbReference type="ARBA" id="ARBA00022741"/>
    </source>
</evidence>
<dbReference type="EMBL" id="KZ502452">
    <property type="protein sequence ID" value="PKU78456.1"/>
    <property type="molecule type" value="Genomic_DNA"/>
</dbReference>
<keyword evidence="16" id="KW-1185">Reference proteome</keyword>
<dbReference type="InterPro" id="IPR003613">
    <property type="entry name" value="Ubox_domain"/>
</dbReference>
<dbReference type="UniPathway" id="UPA00143"/>
<dbReference type="InterPro" id="IPR013083">
    <property type="entry name" value="Znf_RING/FYVE/PHD"/>
</dbReference>
<dbReference type="InterPro" id="IPR000719">
    <property type="entry name" value="Prot_kinase_dom"/>
</dbReference>
<feature type="domain" description="U-box" evidence="14">
    <location>
        <begin position="829"/>
        <end position="901"/>
    </location>
</feature>
<dbReference type="PANTHER" id="PTHR45647">
    <property type="entry name" value="OS02G0152300 PROTEIN"/>
    <property type="match status" value="1"/>
</dbReference>
<evidence type="ECO:0000256" key="5">
    <source>
        <dbReference type="ARBA" id="ARBA00022679"/>
    </source>
</evidence>
<dbReference type="Gene3D" id="3.30.40.10">
    <property type="entry name" value="Zinc/RING finger domain, C3HC4 (zinc finger)"/>
    <property type="match status" value="1"/>
</dbReference>
<feature type="region of interest" description="Disordered" evidence="12">
    <location>
        <begin position="1"/>
        <end position="36"/>
    </location>
</feature>
<evidence type="ECO:0000256" key="7">
    <source>
        <dbReference type="ARBA" id="ARBA00022777"/>
    </source>
</evidence>
<evidence type="ECO:0000259" key="13">
    <source>
        <dbReference type="PROSITE" id="PS50011"/>
    </source>
</evidence>
<dbReference type="SMART" id="SM00504">
    <property type="entry name" value="Ubox"/>
    <property type="match status" value="1"/>
</dbReference>
<reference evidence="15 16" key="2">
    <citation type="journal article" date="2017" name="Nature">
        <title>The Apostasia genome and the evolution of orchids.</title>
        <authorList>
            <person name="Zhang G.Q."/>
            <person name="Liu K.W."/>
            <person name="Li Z."/>
            <person name="Lohaus R."/>
            <person name="Hsiao Y.Y."/>
            <person name="Niu S.C."/>
            <person name="Wang J.Y."/>
            <person name="Lin Y.C."/>
            <person name="Xu Q."/>
            <person name="Chen L.J."/>
            <person name="Yoshida K."/>
            <person name="Fujiwara S."/>
            <person name="Wang Z.W."/>
            <person name="Zhang Y.Q."/>
            <person name="Mitsuda N."/>
            <person name="Wang M."/>
            <person name="Liu G.H."/>
            <person name="Pecoraro L."/>
            <person name="Huang H.X."/>
            <person name="Xiao X.J."/>
            <person name="Lin M."/>
            <person name="Wu X.Y."/>
            <person name="Wu W.L."/>
            <person name="Chen Y.Y."/>
            <person name="Chang S.B."/>
            <person name="Sakamoto S."/>
            <person name="Ohme-Takagi M."/>
            <person name="Yagi M."/>
            <person name="Zeng S.J."/>
            <person name="Shen C.Y."/>
            <person name="Yeh C.M."/>
            <person name="Luo Y.B."/>
            <person name="Tsai W.C."/>
            <person name="Van de Peer Y."/>
            <person name="Liu Z.J."/>
        </authorList>
    </citation>
    <scope>NUCLEOTIDE SEQUENCE [LARGE SCALE GENOMIC DNA]</scope>
    <source>
        <tissue evidence="15">The whole plant</tissue>
    </source>
</reference>
<evidence type="ECO:0000313" key="15">
    <source>
        <dbReference type="EMBL" id="PKU78456.1"/>
    </source>
</evidence>
<keyword evidence="6 10" id="KW-0547">Nucleotide-binding</keyword>
<feature type="domain" description="Protein kinase" evidence="13">
    <location>
        <begin position="518"/>
        <end position="784"/>
    </location>
</feature>
<evidence type="ECO:0000256" key="3">
    <source>
        <dbReference type="ARBA" id="ARBA00012483"/>
    </source>
</evidence>
<dbReference type="Gene3D" id="3.30.200.20">
    <property type="entry name" value="Phosphorylase Kinase, domain 1"/>
    <property type="match status" value="1"/>
</dbReference>
<keyword evidence="7" id="KW-0418">Kinase</keyword>
<dbReference type="PANTHER" id="PTHR45647:SF100">
    <property type="entry name" value="U-BOX DOMAIN-CONTAINING PROTEIN 33"/>
    <property type="match status" value="1"/>
</dbReference>
<dbReference type="SMART" id="SM00220">
    <property type="entry name" value="S_TKc"/>
    <property type="match status" value="1"/>
</dbReference>
<feature type="region of interest" description="Disordered" evidence="12">
    <location>
        <begin position="265"/>
        <end position="320"/>
    </location>
</feature>
<feature type="compositionally biased region" description="Low complexity" evidence="12">
    <location>
        <begin position="278"/>
        <end position="288"/>
    </location>
</feature>
<dbReference type="SUPFAM" id="SSF57850">
    <property type="entry name" value="RING/U-box"/>
    <property type="match status" value="1"/>
</dbReference>
<reference evidence="15 16" key="1">
    <citation type="journal article" date="2016" name="Sci. Rep.">
        <title>The Dendrobium catenatum Lindl. genome sequence provides insights into polysaccharide synthase, floral development and adaptive evolution.</title>
        <authorList>
            <person name="Zhang G.Q."/>
            <person name="Xu Q."/>
            <person name="Bian C."/>
            <person name="Tsai W.C."/>
            <person name="Yeh C.M."/>
            <person name="Liu K.W."/>
            <person name="Yoshida K."/>
            <person name="Zhang L.S."/>
            <person name="Chang S.B."/>
            <person name="Chen F."/>
            <person name="Shi Y."/>
            <person name="Su Y.Y."/>
            <person name="Zhang Y.Q."/>
            <person name="Chen L.J."/>
            <person name="Yin Y."/>
            <person name="Lin M."/>
            <person name="Huang H."/>
            <person name="Deng H."/>
            <person name="Wang Z.W."/>
            <person name="Zhu S.L."/>
            <person name="Zhao X."/>
            <person name="Deng C."/>
            <person name="Niu S.C."/>
            <person name="Huang J."/>
            <person name="Wang M."/>
            <person name="Liu G.H."/>
            <person name="Yang H.J."/>
            <person name="Xiao X.J."/>
            <person name="Hsiao Y.Y."/>
            <person name="Wu W.L."/>
            <person name="Chen Y.Y."/>
            <person name="Mitsuda N."/>
            <person name="Ohme-Takagi M."/>
            <person name="Luo Y.B."/>
            <person name="Van de Peer Y."/>
            <person name="Liu Z.J."/>
        </authorList>
    </citation>
    <scope>NUCLEOTIDE SEQUENCE [LARGE SCALE GENOMIC DNA]</scope>
    <source>
        <tissue evidence="15">The whole plant</tissue>
    </source>
</reference>
<evidence type="ECO:0000256" key="12">
    <source>
        <dbReference type="SAM" id="MobiDB-lite"/>
    </source>
</evidence>
<keyword evidence="9 10" id="KW-0067">ATP-binding</keyword>
<organism evidence="15 16">
    <name type="scientific">Dendrobium catenatum</name>
    <dbReference type="NCBI Taxonomy" id="906689"/>
    <lineage>
        <taxon>Eukaryota</taxon>
        <taxon>Viridiplantae</taxon>
        <taxon>Streptophyta</taxon>
        <taxon>Embryophyta</taxon>
        <taxon>Tracheophyta</taxon>
        <taxon>Spermatophyta</taxon>
        <taxon>Magnoliopsida</taxon>
        <taxon>Liliopsida</taxon>
        <taxon>Asparagales</taxon>
        <taxon>Orchidaceae</taxon>
        <taxon>Epidendroideae</taxon>
        <taxon>Malaxideae</taxon>
        <taxon>Dendrobiinae</taxon>
        <taxon>Dendrobium</taxon>
    </lineage>
</organism>
<feature type="compositionally biased region" description="Polar residues" evidence="12">
    <location>
        <begin position="230"/>
        <end position="242"/>
    </location>
</feature>
<dbReference type="PROSITE" id="PS00107">
    <property type="entry name" value="PROTEIN_KINASE_ATP"/>
    <property type="match status" value="1"/>
</dbReference>
<dbReference type="Pfam" id="PF00069">
    <property type="entry name" value="Pkinase"/>
    <property type="match status" value="1"/>
</dbReference>
<dbReference type="Proteomes" id="UP000233837">
    <property type="component" value="Unassembled WGS sequence"/>
</dbReference>
<dbReference type="GO" id="GO:0004674">
    <property type="term" value="F:protein serine/threonine kinase activity"/>
    <property type="evidence" value="ECO:0007669"/>
    <property type="project" value="UniProtKB-KW"/>
</dbReference>
<dbReference type="InterPro" id="IPR017441">
    <property type="entry name" value="Protein_kinase_ATP_BS"/>
</dbReference>
<comment type="pathway">
    <text evidence="2">Protein modification; protein ubiquitination.</text>
</comment>
<dbReference type="SUPFAM" id="SSF52402">
    <property type="entry name" value="Adenine nucleotide alpha hydrolases-like"/>
    <property type="match status" value="1"/>
</dbReference>
<evidence type="ECO:0000256" key="11">
    <source>
        <dbReference type="SAM" id="Coils"/>
    </source>
</evidence>
<feature type="binding site" evidence="10">
    <location>
        <position position="545"/>
    </location>
    <ligand>
        <name>ATP</name>
        <dbReference type="ChEBI" id="CHEBI:30616"/>
    </ligand>
</feature>
<dbReference type="AlphaFoldDB" id="A0A2I0WS25"/>
<evidence type="ECO:0000259" key="14">
    <source>
        <dbReference type="PROSITE" id="PS51698"/>
    </source>
</evidence>
<feature type="compositionally biased region" description="Polar residues" evidence="12">
    <location>
        <begin position="1"/>
        <end position="21"/>
    </location>
</feature>
<dbReference type="InterPro" id="IPR011009">
    <property type="entry name" value="Kinase-like_dom_sf"/>
</dbReference>
<dbReference type="PROSITE" id="PS50011">
    <property type="entry name" value="PROTEIN_KINASE_DOM"/>
    <property type="match status" value="1"/>
</dbReference>
<accession>A0A2I0WS25</accession>
<gene>
    <name evidence="15" type="primary">PUB33</name>
    <name evidence="15" type="ORF">MA16_Dca018847</name>
</gene>
<dbReference type="PROSITE" id="PS00108">
    <property type="entry name" value="PROTEIN_KINASE_ST"/>
    <property type="match status" value="1"/>
</dbReference>
<dbReference type="GO" id="GO:0005524">
    <property type="term" value="F:ATP binding"/>
    <property type="evidence" value="ECO:0007669"/>
    <property type="project" value="UniProtKB-UniRule"/>
</dbReference>
<evidence type="ECO:0000256" key="1">
    <source>
        <dbReference type="ARBA" id="ARBA00000900"/>
    </source>
</evidence>
<dbReference type="EC" id="2.3.2.27" evidence="3"/>
<dbReference type="FunFam" id="3.30.200.20:FF:000039">
    <property type="entry name" value="receptor-like protein kinase FERONIA"/>
    <property type="match status" value="1"/>
</dbReference>
<dbReference type="Pfam" id="PF04564">
    <property type="entry name" value="U-box"/>
    <property type="match status" value="1"/>
</dbReference>